<keyword evidence="9 14" id="KW-0496">Mitochondrion</keyword>
<dbReference type="InterPro" id="IPR001421">
    <property type="entry name" value="ATP8_metazoa"/>
</dbReference>
<comment type="subunit">
    <text evidence="13">Component of the ATP synthase complex composed at least of ATP5F1A/subunit alpha, ATP5F1B/subunit beta, ATP5MC1/subunit c (homooctomer), MT-ATP6/subunit a, MT-ATP8/subunit 8, ATP5ME/subunit e, ATP5MF/subunit f, ATP5MG/subunit g, ATP5MK/subunit k, ATP5MJ/subunit j, ATP5F1C/subunit gamma, ATP5F1D/subunit delta, ATP5F1E/subunit epsilon, ATP5PF/subunit F6, ATP5PB/subunit b, ATP5PD/subunit d, ATP5PO/subunit OSCP. ATP synthase complex consists of a soluble F(1) head domain (subunits alpha(3) and beta(3)) - the catalytic core - and a membrane F(0) domain - the membrane proton channel (subunits c, a, 8, e, f, g, k and j). These two domains are linked by a central stalk (subunits gamma, delta, and epsilon) rotating inside the F1 region and a stationary peripheral stalk (subunits F6, b, d, and OSCP).</text>
</comment>
<comment type="function">
    <text evidence="12">Subunit 8, of the mitochondrial membrane ATP synthase complex (F(1)F(0) ATP synthase or Complex V) that produces ATP from ADP in the presence of a proton gradient across the membrane which is generated by electron transport complexes of the respiratory chain. ATP synthase complex consist of a soluble F(1) head domain - the catalytic core - and a membrane F(1) domain - the membrane proton channel. These two domains are linked by a central stalk rotating inside the F(1) region and a stationary peripheral stalk. During catalysis, ATP synthesis in the catalytic domain of F(1) is coupled via a rotary mechanism of the central stalk subunits to proton translocation. In vivo, can only synthesize ATP although its ATP hydrolase activity can be activated artificially in vitro. Part of the complex F(0) domain.</text>
</comment>
<protein>
    <recommendedName>
        <fullName evidence="14">ATP synthase complex subunit 8</fullName>
    </recommendedName>
</protein>
<evidence type="ECO:0000256" key="14">
    <source>
        <dbReference type="RuleBase" id="RU003661"/>
    </source>
</evidence>
<dbReference type="InterPro" id="IPR050635">
    <property type="entry name" value="ATPase_protein_8"/>
</dbReference>
<evidence type="ECO:0000256" key="2">
    <source>
        <dbReference type="ARBA" id="ARBA00008892"/>
    </source>
</evidence>
<evidence type="ECO:0000256" key="5">
    <source>
        <dbReference type="ARBA" id="ARBA00022692"/>
    </source>
</evidence>
<evidence type="ECO:0000256" key="15">
    <source>
        <dbReference type="SAM" id="Phobius"/>
    </source>
</evidence>
<evidence type="ECO:0000313" key="16">
    <source>
        <dbReference type="EMBL" id="AEK53162.1"/>
    </source>
</evidence>
<dbReference type="GeneID" id="12799335"/>
<dbReference type="RefSeq" id="YP_006303590.1">
    <property type="nucleotide sequence ID" value="NC_017897.1"/>
</dbReference>
<keyword evidence="11" id="KW-0066">ATP synthesis</keyword>
<evidence type="ECO:0000256" key="11">
    <source>
        <dbReference type="ARBA" id="ARBA00023310"/>
    </source>
</evidence>
<dbReference type="PANTHER" id="PTHR39937">
    <property type="entry name" value="ATP SYNTHASE PROTEIN 8"/>
    <property type="match status" value="1"/>
</dbReference>
<gene>
    <name evidence="16" type="primary">ATP8</name>
</gene>
<comment type="subcellular location">
    <subcellularLocation>
        <location evidence="1 14">Mitochondrion membrane</location>
        <topology evidence="1 14">Single-pass membrane protein</topology>
    </subcellularLocation>
</comment>
<keyword evidence="4 14" id="KW-0138">CF(0)</keyword>
<evidence type="ECO:0000256" key="1">
    <source>
        <dbReference type="ARBA" id="ARBA00004304"/>
    </source>
</evidence>
<evidence type="ECO:0000256" key="9">
    <source>
        <dbReference type="ARBA" id="ARBA00023128"/>
    </source>
</evidence>
<evidence type="ECO:0000256" key="10">
    <source>
        <dbReference type="ARBA" id="ARBA00023136"/>
    </source>
</evidence>
<evidence type="ECO:0000256" key="4">
    <source>
        <dbReference type="ARBA" id="ARBA00022547"/>
    </source>
</evidence>
<dbReference type="CTD" id="4509"/>
<evidence type="ECO:0000256" key="7">
    <source>
        <dbReference type="ARBA" id="ARBA00022989"/>
    </source>
</evidence>
<geneLocation type="mitochondrion" evidence="16"/>
<keyword evidence="7 15" id="KW-1133">Transmembrane helix</keyword>
<dbReference type="GO" id="GO:0045259">
    <property type="term" value="C:proton-transporting ATP synthase complex"/>
    <property type="evidence" value="ECO:0007669"/>
    <property type="project" value="UniProtKB-KW"/>
</dbReference>
<name>I1T2E0_SQUNS</name>
<feature type="transmembrane region" description="Helical" evidence="15">
    <location>
        <begin position="6"/>
        <end position="23"/>
    </location>
</feature>
<dbReference type="GO" id="GO:0015078">
    <property type="term" value="F:proton transmembrane transporter activity"/>
    <property type="evidence" value="ECO:0007669"/>
    <property type="project" value="InterPro"/>
</dbReference>
<dbReference type="Pfam" id="PF00895">
    <property type="entry name" value="ATP-synt_8"/>
    <property type="match status" value="1"/>
</dbReference>
<dbReference type="PANTHER" id="PTHR39937:SF1">
    <property type="entry name" value="ATP SYNTHASE PROTEIN 8"/>
    <property type="match status" value="1"/>
</dbReference>
<keyword evidence="3 14" id="KW-0813">Transport</keyword>
<evidence type="ECO:0000256" key="12">
    <source>
        <dbReference type="ARBA" id="ARBA00053067"/>
    </source>
</evidence>
<comment type="similarity">
    <text evidence="2 14">Belongs to the ATPase protein 8 family.</text>
</comment>
<evidence type="ECO:0000256" key="8">
    <source>
        <dbReference type="ARBA" id="ARBA00023065"/>
    </source>
</evidence>
<keyword evidence="6 14" id="KW-0375">Hydrogen ion transport</keyword>
<evidence type="ECO:0000256" key="13">
    <source>
        <dbReference type="ARBA" id="ARBA00064647"/>
    </source>
</evidence>
<evidence type="ECO:0000256" key="6">
    <source>
        <dbReference type="ARBA" id="ARBA00022781"/>
    </source>
</evidence>
<organism evidence="16">
    <name type="scientific">Squalomugil nasutus</name>
    <name type="common">Shark mullet</name>
    <name type="synonym">Rhinomugil nasutus</name>
    <dbReference type="NCBI Taxonomy" id="1040953"/>
    <lineage>
        <taxon>Eukaryota</taxon>
        <taxon>Metazoa</taxon>
        <taxon>Chordata</taxon>
        <taxon>Craniata</taxon>
        <taxon>Vertebrata</taxon>
        <taxon>Euteleostomi</taxon>
        <taxon>Actinopterygii</taxon>
        <taxon>Neopterygii</taxon>
        <taxon>Teleostei</taxon>
        <taxon>Neoteleostei</taxon>
        <taxon>Acanthomorphata</taxon>
        <taxon>Ovalentaria</taxon>
        <taxon>Mugilomorphae</taxon>
        <taxon>Mugilidae</taxon>
        <taxon>Squalomugil</taxon>
    </lineage>
</organism>
<reference evidence="16" key="1">
    <citation type="submission" date="2011-05" db="EMBL/GenBank/DDBJ databases">
        <title>Systematic placement and phylogenetic interrelationships of mugilid fishes (Teleostei: Mugiliformes) based on mitochondrial genomes.</title>
        <authorList>
            <person name="Xia R."/>
            <person name="Durand J.-D."/>
            <person name="Fu C."/>
        </authorList>
    </citation>
    <scope>NUCLEOTIDE SEQUENCE</scope>
</reference>
<dbReference type="EMBL" id="JF911714">
    <property type="protein sequence ID" value="AEK53162.1"/>
    <property type="molecule type" value="Genomic_DNA"/>
</dbReference>
<keyword evidence="8 14" id="KW-0406">Ion transport</keyword>
<dbReference type="GO" id="GO:0015986">
    <property type="term" value="P:proton motive force-driven ATP synthesis"/>
    <property type="evidence" value="ECO:0007669"/>
    <property type="project" value="InterPro"/>
</dbReference>
<sequence length="54" mass="6578">MPHLIPTPWFPLFIFTWFTFVLYPSKVLTINFPHEPGYNPAKQPKNTPWIWPWH</sequence>
<evidence type="ECO:0000256" key="3">
    <source>
        <dbReference type="ARBA" id="ARBA00022448"/>
    </source>
</evidence>
<keyword evidence="10 15" id="KW-0472">Membrane</keyword>
<proteinExistence type="inferred from homology"/>
<dbReference type="AlphaFoldDB" id="I1T2E0"/>
<accession>I1T2E0</accession>
<keyword evidence="5 14" id="KW-0812">Transmembrane</keyword>
<dbReference type="GO" id="GO:0031966">
    <property type="term" value="C:mitochondrial membrane"/>
    <property type="evidence" value="ECO:0007669"/>
    <property type="project" value="UniProtKB-SubCell"/>
</dbReference>